<sequence>MRKNILGAIVIFFVTFASLLALSELSNNNDSDIDSTQFYAEDY</sequence>
<evidence type="ECO:0000313" key="1">
    <source>
        <dbReference type="EMBL" id="MFC5194509.1"/>
    </source>
</evidence>
<reference evidence="2" key="1">
    <citation type="journal article" date="2019" name="Int. J. Syst. Evol. Microbiol.">
        <title>The Global Catalogue of Microorganisms (GCM) 10K type strain sequencing project: providing services to taxonomists for standard genome sequencing and annotation.</title>
        <authorList>
            <consortium name="The Broad Institute Genomics Platform"/>
            <consortium name="The Broad Institute Genome Sequencing Center for Infectious Disease"/>
            <person name="Wu L."/>
            <person name="Ma J."/>
        </authorList>
    </citation>
    <scope>NUCLEOTIDE SEQUENCE [LARGE SCALE GENOMIC DNA]</scope>
    <source>
        <strain evidence="2">JCM 17978</strain>
    </source>
</reference>
<dbReference type="Proteomes" id="UP001596162">
    <property type="component" value="Unassembled WGS sequence"/>
</dbReference>
<keyword evidence="2" id="KW-1185">Reference proteome</keyword>
<comment type="caution">
    <text evidence="1">The sequence shown here is derived from an EMBL/GenBank/DDBJ whole genome shotgun (WGS) entry which is preliminary data.</text>
</comment>
<accession>A0ABW0C3M0</accession>
<name>A0ABW0C3M0_9FLAO</name>
<evidence type="ECO:0000313" key="2">
    <source>
        <dbReference type="Proteomes" id="UP001596162"/>
    </source>
</evidence>
<dbReference type="RefSeq" id="WP_256476089.1">
    <property type="nucleotide sequence ID" value="NZ_JBHSLA010000001.1"/>
</dbReference>
<proteinExistence type="predicted"/>
<protein>
    <submittedName>
        <fullName evidence="1">Uncharacterized protein</fullName>
    </submittedName>
</protein>
<dbReference type="EMBL" id="JBHSLA010000001">
    <property type="protein sequence ID" value="MFC5194509.1"/>
    <property type="molecule type" value="Genomic_DNA"/>
</dbReference>
<gene>
    <name evidence="1" type="ORF">ACFPH8_04120</name>
</gene>
<organism evidence="1 2">
    <name type="scientific">Bizionia hallyeonensis</name>
    <dbReference type="NCBI Taxonomy" id="1123757"/>
    <lineage>
        <taxon>Bacteria</taxon>
        <taxon>Pseudomonadati</taxon>
        <taxon>Bacteroidota</taxon>
        <taxon>Flavobacteriia</taxon>
        <taxon>Flavobacteriales</taxon>
        <taxon>Flavobacteriaceae</taxon>
        <taxon>Bizionia</taxon>
    </lineage>
</organism>